<evidence type="ECO:0000313" key="2">
    <source>
        <dbReference type="EMBL" id="MBC8334766.1"/>
    </source>
</evidence>
<organism evidence="2 3">
    <name type="scientific">Candidatus Desulfolinea nitratireducens</name>
    <dbReference type="NCBI Taxonomy" id="2841698"/>
    <lineage>
        <taxon>Bacteria</taxon>
        <taxon>Bacillati</taxon>
        <taxon>Chloroflexota</taxon>
        <taxon>Anaerolineae</taxon>
        <taxon>Anaerolineales</taxon>
        <taxon>Anaerolineales incertae sedis</taxon>
        <taxon>Candidatus Desulfolinea</taxon>
    </lineage>
</organism>
<protein>
    <recommendedName>
        <fullName evidence="4">DUF4013 domain-containing protein</fullName>
    </recommendedName>
</protein>
<sequence length="332" mass="37011">MKFLNDEKISPPPGVISSLKSGFDITANHIGLILFPVLLDLFLWFGPHLRVENLLRIVHTMFDELARENLVPATEIQRIQESLGELASLGINLFSILRTFPIGISSLMNQVFPALTPLGEPVSYQVGSGFSFFLWITGLTILGWILGSIYFTWVAKVALQDKEQNLLWASKTVFQATLLAVSLSIILTMLGIPLLIVFAIFMQINAGLAQFALLFLAFFAMWIIVPLFFSAHGIFAKKENLIRSVLSSFHLSRFTLPTSSFFVISVLVLSQGFNILWLTPSDNSWMMLVGVLGHAFITTSALAASFIYYRDMNIWLELLLEKINSKATSAQA</sequence>
<feature type="transmembrane region" description="Helical" evidence="1">
    <location>
        <begin position="256"/>
        <end position="279"/>
    </location>
</feature>
<proteinExistence type="predicted"/>
<accession>A0A8J6TE66</accession>
<name>A0A8J6TE66_9CHLR</name>
<feature type="transmembrane region" description="Helical" evidence="1">
    <location>
        <begin position="27"/>
        <end position="46"/>
    </location>
</feature>
<feature type="transmembrane region" description="Helical" evidence="1">
    <location>
        <begin position="176"/>
        <end position="202"/>
    </location>
</feature>
<feature type="transmembrane region" description="Helical" evidence="1">
    <location>
        <begin position="208"/>
        <end position="235"/>
    </location>
</feature>
<dbReference type="Proteomes" id="UP000614469">
    <property type="component" value="Unassembled WGS sequence"/>
</dbReference>
<evidence type="ECO:0008006" key="4">
    <source>
        <dbReference type="Google" id="ProtNLM"/>
    </source>
</evidence>
<keyword evidence="1" id="KW-1133">Transmembrane helix</keyword>
<evidence type="ECO:0000256" key="1">
    <source>
        <dbReference type="SAM" id="Phobius"/>
    </source>
</evidence>
<keyword evidence="1" id="KW-0812">Transmembrane</keyword>
<feature type="transmembrane region" description="Helical" evidence="1">
    <location>
        <begin position="132"/>
        <end position="155"/>
    </location>
</feature>
<comment type="caution">
    <text evidence="2">The sequence shown here is derived from an EMBL/GenBank/DDBJ whole genome shotgun (WGS) entry which is preliminary data.</text>
</comment>
<feature type="transmembrane region" description="Helical" evidence="1">
    <location>
        <begin position="285"/>
        <end position="309"/>
    </location>
</feature>
<gene>
    <name evidence="2" type="ORF">H8E29_05840</name>
</gene>
<dbReference type="AlphaFoldDB" id="A0A8J6TE66"/>
<keyword evidence="1" id="KW-0472">Membrane</keyword>
<reference evidence="2 3" key="1">
    <citation type="submission" date="2020-08" db="EMBL/GenBank/DDBJ databases">
        <title>Bridging the membrane lipid divide: bacteria of the FCB group superphylum have the potential to synthesize archaeal ether lipids.</title>
        <authorList>
            <person name="Villanueva L."/>
            <person name="Von Meijenfeldt F.A.B."/>
            <person name="Westbye A.B."/>
            <person name="Yadav S."/>
            <person name="Hopmans E.C."/>
            <person name="Dutilh B.E."/>
            <person name="Sinninghe Damste J.S."/>
        </authorList>
    </citation>
    <scope>NUCLEOTIDE SEQUENCE [LARGE SCALE GENOMIC DNA]</scope>
    <source>
        <strain evidence="2">NIOZ-UU36</strain>
    </source>
</reference>
<evidence type="ECO:0000313" key="3">
    <source>
        <dbReference type="Proteomes" id="UP000614469"/>
    </source>
</evidence>
<dbReference type="EMBL" id="JACNJN010000079">
    <property type="protein sequence ID" value="MBC8334766.1"/>
    <property type="molecule type" value="Genomic_DNA"/>
</dbReference>